<feature type="transmembrane region" description="Helical" evidence="1">
    <location>
        <begin position="14"/>
        <end position="36"/>
    </location>
</feature>
<dbReference type="AlphaFoldDB" id="A0A212RBI1"/>
<keyword evidence="4" id="KW-1185">Reference proteome</keyword>
<dbReference type="InterPro" id="IPR012495">
    <property type="entry name" value="TadE-like_dom"/>
</dbReference>
<reference evidence="4" key="1">
    <citation type="submission" date="2017-06" db="EMBL/GenBank/DDBJ databases">
        <authorList>
            <person name="Varghese N."/>
            <person name="Submissions S."/>
        </authorList>
    </citation>
    <scope>NUCLEOTIDE SEQUENCE [LARGE SCALE GENOMIC DNA]</scope>
    <source>
        <strain evidence="4">DSM 137</strain>
    </source>
</reference>
<evidence type="ECO:0000256" key="1">
    <source>
        <dbReference type="SAM" id="Phobius"/>
    </source>
</evidence>
<dbReference type="Pfam" id="PF07811">
    <property type="entry name" value="TadE"/>
    <property type="match status" value="1"/>
</dbReference>
<sequence>MSAKKFVAFLRDGAAMATVEFALVSTVLILLTLGAYEVSNAISAKRHLNEAVYSVAQIISETPNPPGSLTYEDVQMAADSAMIVFPEALAASARKGASWSTEVGITISHVVMTAANAPCAANCQYVGAVAWTWGAHKRPCATPMTSAGSNAAPLTSTTVPDDSLSPGALTLVEASYAYQPTVFSGLFNSIAMKSVAALKPRNVPPSSYIKYVAVPGDTGATTICSGY</sequence>
<name>A0A212RBI1_RHOAC</name>
<keyword evidence="1" id="KW-0812">Transmembrane</keyword>
<feature type="domain" description="TadE-like" evidence="2">
    <location>
        <begin position="17"/>
        <end position="56"/>
    </location>
</feature>
<keyword evidence="1" id="KW-1133">Transmembrane helix</keyword>
<dbReference type="EMBL" id="FYDG01000003">
    <property type="protein sequence ID" value="SNB69523.1"/>
    <property type="molecule type" value="Genomic_DNA"/>
</dbReference>
<evidence type="ECO:0000313" key="4">
    <source>
        <dbReference type="Proteomes" id="UP000198418"/>
    </source>
</evidence>
<dbReference type="Proteomes" id="UP000198418">
    <property type="component" value="Unassembled WGS sequence"/>
</dbReference>
<gene>
    <name evidence="3" type="ORF">SAMN06265338_103236</name>
</gene>
<evidence type="ECO:0000259" key="2">
    <source>
        <dbReference type="Pfam" id="PF07811"/>
    </source>
</evidence>
<organism evidence="3 4">
    <name type="scientific">Rhodoblastus acidophilus</name>
    <name type="common">Rhodopseudomonas acidophila</name>
    <dbReference type="NCBI Taxonomy" id="1074"/>
    <lineage>
        <taxon>Bacteria</taxon>
        <taxon>Pseudomonadati</taxon>
        <taxon>Pseudomonadota</taxon>
        <taxon>Alphaproteobacteria</taxon>
        <taxon>Hyphomicrobiales</taxon>
        <taxon>Rhodoblastaceae</taxon>
        <taxon>Rhodoblastus</taxon>
    </lineage>
</organism>
<proteinExistence type="predicted"/>
<evidence type="ECO:0000313" key="3">
    <source>
        <dbReference type="EMBL" id="SNB69523.1"/>
    </source>
</evidence>
<dbReference type="RefSeq" id="WP_088520353.1">
    <property type="nucleotide sequence ID" value="NZ_FYDG01000003.1"/>
</dbReference>
<protein>
    <submittedName>
        <fullName evidence="3">TadE-like protein</fullName>
    </submittedName>
</protein>
<keyword evidence="1" id="KW-0472">Membrane</keyword>
<accession>A0A212RBI1</accession>